<dbReference type="Proteomes" id="UP000462363">
    <property type="component" value="Unassembled WGS sequence"/>
</dbReference>
<feature type="domain" description="ABC transmembrane type-1" evidence="8">
    <location>
        <begin position="95"/>
        <end position="305"/>
    </location>
</feature>
<evidence type="ECO:0000313" key="9">
    <source>
        <dbReference type="EMBL" id="MSS39633.1"/>
    </source>
</evidence>
<evidence type="ECO:0000256" key="6">
    <source>
        <dbReference type="ARBA" id="ARBA00023136"/>
    </source>
</evidence>
<feature type="transmembrane region" description="Helical" evidence="7">
    <location>
        <begin position="12"/>
        <end position="30"/>
    </location>
</feature>
<proteinExistence type="inferred from homology"/>
<evidence type="ECO:0000259" key="8">
    <source>
        <dbReference type="PROSITE" id="PS50928"/>
    </source>
</evidence>
<dbReference type="EMBL" id="VUMB01000007">
    <property type="protein sequence ID" value="MSS39633.1"/>
    <property type="molecule type" value="Genomic_DNA"/>
</dbReference>
<gene>
    <name evidence="9" type="ORF">FYJ37_04475</name>
</gene>
<protein>
    <submittedName>
        <fullName evidence="9">ABC transporter permease</fullName>
    </submittedName>
</protein>
<keyword evidence="4 7" id="KW-0812">Transmembrane</keyword>
<feature type="transmembrane region" description="Helical" evidence="7">
    <location>
        <begin position="178"/>
        <end position="197"/>
    </location>
</feature>
<dbReference type="RefSeq" id="WP_154322248.1">
    <property type="nucleotide sequence ID" value="NZ_CP045695.1"/>
</dbReference>
<keyword evidence="3" id="KW-1003">Cell membrane</keyword>
<dbReference type="Pfam" id="PF00528">
    <property type="entry name" value="BPD_transp_1"/>
    <property type="match status" value="1"/>
</dbReference>
<evidence type="ECO:0000256" key="1">
    <source>
        <dbReference type="ARBA" id="ARBA00004651"/>
    </source>
</evidence>
<dbReference type="PROSITE" id="PS50928">
    <property type="entry name" value="ABC_TM1"/>
    <property type="match status" value="1"/>
</dbReference>
<keyword evidence="6 7" id="KW-0472">Membrane</keyword>
<dbReference type="GO" id="GO:0055085">
    <property type="term" value="P:transmembrane transport"/>
    <property type="evidence" value="ECO:0007669"/>
    <property type="project" value="InterPro"/>
</dbReference>
<dbReference type="PANTHER" id="PTHR43163:SF6">
    <property type="entry name" value="DIPEPTIDE TRANSPORT SYSTEM PERMEASE PROTEIN DPPB-RELATED"/>
    <property type="match status" value="1"/>
</dbReference>
<keyword evidence="2 7" id="KW-0813">Transport</keyword>
<dbReference type="Gene3D" id="1.10.3720.10">
    <property type="entry name" value="MetI-like"/>
    <property type="match status" value="1"/>
</dbReference>
<evidence type="ECO:0000256" key="4">
    <source>
        <dbReference type="ARBA" id="ARBA00022692"/>
    </source>
</evidence>
<dbReference type="GO" id="GO:0005886">
    <property type="term" value="C:plasma membrane"/>
    <property type="evidence" value="ECO:0007669"/>
    <property type="project" value="UniProtKB-SubCell"/>
</dbReference>
<accession>A0A844F428</accession>
<reference evidence="9 10" key="1">
    <citation type="submission" date="2019-08" db="EMBL/GenBank/DDBJ databases">
        <title>In-depth cultivation of the pig gut microbiome towards novel bacterial diversity and tailored functional studies.</title>
        <authorList>
            <person name="Wylensek D."/>
            <person name="Hitch T.C.A."/>
            <person name="Clavel T."/>
        </authorList>
    </citation>
    <scope>NUCLEOTIDE SEQUENCE [LARGE SCALE GENOMIC DNA]</scope>
    <source>
        <strain evidence="9 10">BL-389-WT-3D</strain>
    </source>
</reference>
<dbReference type="SUPFAM" id="SSF161098">
    <property type="entry name" value="MetI-like"/>
    <property type="match status" value="1"/>
</dbReference>
<keyword evidence="5 7" id="KW-1133">Transmembrane helix</keyword>
<feature type="transmembrane region" description="Helical" evidence="7">
    <location>
        <begin position="134"/>
        <end position="158"/>
    </location>
</feature>
<evidence type="ECO:0000256" key="3">
    <source>
        <dbReference type="ARBA" id="ARBA00022475"/>
    </source>
</evidence>
<feature type="transmembrane region" description="Helical" evidence="7">
    <location>
        <begin position="99"/>
        <end position="122"/>
    </location>
</feature>
<dbReference type="CDD" id="cd06261">
    <property type="entry name" value="TM_PBP2"/>
    <property type="match status" value="1"/>
</dbReference>
<organism evidence="9 10">
    <name type="scientific">Clostridium scindens (strain JCM 10418 / VPI 12708)</name>
    <dbReference type="NCBI Taxonomy" id="29347"/>
    <lineage>
        <taxon>Bacteria</taxon>
        <taxon>Bacillati</taxon>
        <taxon>Bacillota</taxon>
        <taxon>Clostridia</taxon>
        <taxon>Lachnospirales</taxon>
        <taxon>Lachnospiraceae</taxon>
    </lineage>
</organism>
<dbReference type="InterPro" id="IPR045621">
    <property type="entry name" value="BPD_transp_1_N"/>
</dbReference>
<feature type="transmembrane region" description="Helical" evidence="7">
    <location>
        <begin position="236"/>
        <end position="262"/>
    </location>
</feature>
<dbReference type="Pfam" id="PF19300">
    <property type="entry name" value="BPD_transp_1_N"/>
    <property type="match status" value="1"/>
</dbReference>
<feature type="transmembrane region" description="Helical" evidence="7">
    <location>
        <begin position="282"/>
        <end position="308"/>
    </location>
</feature>
<name>A0A844F428_CLOSV</name>
<evidence type="ECO:0000256" key="2">
    <source>
        <dbReference type="ARBA" id="ARBA00022448"/>
    </source>
</evidence>
<evidence type="ECO:0000256" key="5">
    <source>
        <dbReference type="ARBA" id="ARBA00022989"/>
    </source>
</evidence>
<dbReference type="InterPro" id="IPR035906">
    <property type="entry name" value="MetI-like_sf"/>
</dbReference>
<dbReference type="InterPro" id="IPR000515">
    <property type="entry name" value="MetI-like"/>
</dbReference>
<evidence type="ECO:0000256" key="7">
    <source>
        <dbReference type="RuleBase" id="RU363032"/>
    </source>
</evidence>
<evidence type="ECO:0000313" key="10">
    <source>
        <dbReference type="Proteomes" id="UP000462363"/>
    </source>
</evidence>
<comment type="subcellular location">
    <subcellularLocation>
        <location evidence="1 7">Cell membrane</location>
        <topology evidence="1 7">Multi-pass membrane protein</topology>
    </subcellularLocation>
</comment>
<dbReference type="PANTHER" id="PTHR43163">
    <property type="entry name" value="DIPEPTIDE TRANSPORT SYSTEM PERMEASE PROTEIN DPPB-RELATED"/>
    <property type="match status" value="1"/>
</dbReference>
<comment type="caution">
    <text evidence="9">The sequence shown here is derived from an EMBL/GenBank/DDBJ whole genome shotgun (WGS) entry which is preliminary data.</text>
</comment>
<dbReference type="AlphaFoldDB" id="A0A844F428"/>
<sequence>MKKYILKRLLELIPVLILVSIFSFFIIQASPGDPIDNYVRPGMTEEQIEDIKEEYELDGSMAQQYFRWMSHIMRGDLGTSIHQNRPVVDIIAERLPATLMLMGTALAFSLMIAIPLGLWAGLRKNKRSDNIISLISYLGISIPPFWLAMIGIILFSLKLHLLPSGGMHTVNVNTAADLLWHMILPAFVLSLNNMAIFTRYIRSNTISQLEEDYVQTAMAKGTGKRKILFRHVLKNCLLPIITLAGINIAGLVCGSFVVETIFSWPGIGRLAMDAVGNRDFPLIMGYTMFSCIILIFGNLIADVLYAVADPRIRQGMGRDNG</sequence>
<comment type="similarity">
    <text evidence="7">Belongs to the binding-protein-dependent transport system permease family.</text>
</comment>